<accession>A0AAD7BTE4</accession>
<gene>
    <name evidence="2" type="ORF">FB45DRAFT_1058315</name>
</gene>
<feature type="transmembrane region" description="Helical" evidence="1">
    <location>
        <begin position="54"/>
        <end position="73"/>
    </location>
</feature>
<comment type="caution">
    <text evidence="2">The sequence shown here is derived from an EMBL/GenBank/DDBJ whole genome shotgun (WGS) entry which is preliminary data.</text>
</comment>
<evidence type="ECO:0000313" key="3">
    <source>
        <dbReference type="Proteomes" id="UP001221142"/>
    </source>
</evidence>
<name>A0AAD7BTE4_9AGAR</name>
<feature type="transmembrane region" description="Helical" evidence="1">
    <location>
        <begin position="164"/>
        <end position="190"/>
    </location>
</feature>
<proteinExistence type="predicted"/>
<feature type="transmembrane region" description="Helical" evidence="1">
    <location>
        <begin position="105"/>
        <end position="126"/>
    </location>
</feature>
<feature type="transmembrane region" description="Helical" evidence="1">
    <location>
        <begin position="20"/>
        <end position="42"/>
    </location>
</feature>
<organism evidence="2 3">
    <name type="scientific">Roridomyces roridus</name>
    <dbReference type="NCBI Taxonomy" id="1738132"/>
    <lineage>
        <taxon>Eukaryota</taxon>
        <taxon>Fungi</taxon>
        <taxon>Dikarya</taxon>
        <taxon>Basidiomycota</taxon>
        <taxon>Agaricomycotina</taxon>
        <taxon>Agaricomycetes</taxon>
        <taxon>Agaricomycetidae</taxon>
        <taxon>Agaricales</taxon>
        <taxon>Marasmiineae</taxon>
        <taxon>Mycenaceae</taxon>
        <taxon>Roridomyces</taxon>
    </lineage>
</organism>
<dbReference type="AlphaFoldDB" id="A0AAD7BTE4"/>
<feature type="transmembrane region" description="Helical" evidence="1">
    <location>
        <begin position="211"/>
        <end position="235"/>
    </location>
</feature>
<protein>
    <submittedName>
        <fullName evidence="2">Uncharacterized protein</fullName>
    </submittedName>
</protein>
<dbReference type="Proteomes" id="UP001221142">
    <property type="component" value="Unassembled WGS sequence"/>
</dbReference>
<keyword evidence="3" id="KW-1185">Reference proteome</keyword>
<feature type="transmembrane region" description="Helical" evidence="1">
    <location>
        <begin position="138"/>
        <end position="158"/>
    </location>
</feature>
<keyword evidence="1" id="KW-0812">Transmembrane</keyword>
<sequence>MRYLVDSTSFNEAWFQLELLIIETCLVVFLYGIYVHFFISGIRNLSCRNNSGRLPLLTATWVMLVFGTARLVLQIGQLVISARLLQKVVTDPIGSKKLVGSLETLVFVETVVSVVNNFFTDLVLLFRCYTIWGFRKKIVAGPAVLVLATLIVSMSLVIKSQSSVLPGIMIFICAAITNLVLAALTAGRLWSTQRKTTSLGDDFPRRITRALEIVVESAAIYCITATILAVTVGSGNRSEVIIYQITGAISSQIVNLVPTLALVRGTRETDRIRSSGNGLVSRDLERAGIRSGLVASRESETMKEVDS</sequence>
<dbReference type="EMBL" id="JARKIF010000009">
    <property type="protein sequence ID" value="KAJ7630284.1"/>
    <property type="molecule type" value="Genomic_DNA"/>
</dbReference>
<reference evidence="2" key="1">
    <citation type="submission" date="2023-03" db="EMBL/GenBank/DDBJ databases">
        <title>Massive genome expansion in bonnet fungi (Mycena s.s.) driven by repeated elements and novel gene families across ecological guilds.</title>
        <authorList>
            <consortium name="Lawrence Berkeley National Laboratory"/>
            <person name="Harder C.B."/>
            <person name="Miyauchi S."/>
            <person name="Viragh M."/>
            <person name="Kuo A."/>
            <person name="Thoen E."/>
            <person name="Andreopoulos B."/>
            <person name="Lu D."/>
            <person name="Skrede I."/>
            <person name="Drula E."/>
            <person name="Henrissat B."/>
            <person name="Morin E."/>
            <person name="Kohler A."/>
            <person name="Barry K."/>
            <person name="LaButti K."/>
            <person name="Morin E."/>
            <person name="Salamov A."/>
            <person name="Lipzen A."/>
            <person name="Mereny Z."/>
            <person name="Hegedus B."/>
            <person name="Baldrian P."/>
            <person name="Stursova M."/>
            <person name="Weitz H."/>
            <person name="Taylor A."/>
            <person name="Grigoriev I.V."/>
            <person name="Nagy L.G."/>
            <person name="Martin F."/>
            <person name="Kauserud H."/>
        </authorList>
    </citation>
    <scope>NUCLEOTIDE SEQUENCE</scope>
    <source>
        <strain evidence="2">9284</strain>
    </source>
</reference>
<evidence type="ECO:0000256" key="1">
    <source>
        <dbReference type="SAM" id="Phobius"/>
    </source>
</evidence>
<evidence type="ECO:0000313" key="2">
    <source>
        <dbReference type="EMBL" id="KAJ7630284.1"/>
    </source>
</evidence>
<feature type="transmembrane region" description="Helical" evidence="1">
    <location>
        <begin position="241"/>
        <end position="263"/>
    </location>
</feature>
<keyword evidence="1" id="KW-0472">Membrane</keyword>
<keyword evidence="1" id="KW-1133">Transmembrane helix</keyword>